<dbReference type="SUPFAM" id="SSF143011">
    <property type="entry name" value="RelE-like"/>
    <property type="match status" value="1"/>
</dbReference>
<dbReference type="AlphaFoldDB" id="A0A514LLC0"/>
<proteinExistence type="predicted"/>
<evidence type="ECO:0008006" key="3">
    <source>
        <dbReference type="Google" id="ProtNLM"/>
    </source>
</evidence>
<name>A0A514LLC0_9BACI</name>
<evidence type="ECO:0000313" key="1">
    <source>
        <dbReference type="EMBL" id="QDI92662.1"/>
    </source>
</evidence>
<accession>A0A514LLC0</accession>
<sequence length="59" mass="7056">MNYAVKFHKKALKDIRKLDKKGTPDHQLRLRVGSYKIVYSIHQDKLIIIIIRVGYIYKK</sequence>
<dbReference type="RefSeq" id="WP_142091162.1">
    <property type="nucleotide sequence ID" value="NZ_CP035485.1"/>
</dbReference>
<protein>
    <recommendedName>
        <fullName evidence="3">Type II toxin-antitoxin system RelE/ParE family toxin</fullName>
    </recommendedName>
</protein>
<dbReference type="InterPro" id="IPR035093">
    <property type="entry name" value="RelE/ParE_toxin_dom_sf"/>
</dbReference>
<dbReference type="Proteomes" id="UP000319756">
    <property type="component" value="Chromosome"/>
</dbReference>
<keyword evidence="2" id="KW-1185">Reference proteome</keyword>
<dbReference type="Gene3D" id="3.30.2310.20">
    <property type="entry name" value="RelE-like"/>
    <property type="match status" value="1"/>
</dbReference>
<dbReference type="EMBL" id="CP035485">
    <property type="protein sequence ID" value="QDI92662.1"/>
    <property type="molecule type" value="Genomic_DNA"/>
</dbReference>
<organism evidence="1 2">
    <name type="scientific">Salicibibacter halophilus</name>
    <dbReference type="NCBI Taxonomy" id="2502791"/>
    <lineage>
        <taxon>Bacteria</taxon>
        <taxon>Bacillati</taxon>
        <taxon>Bacillota</taxon>
        <taxon>Bacilli</taxon>
        <taxon>Bacillales</taxon>
        <taxon>Bacillaceae</taxon>
        <taxon>Salicibibacter</taxon>
    </lineage>
</organism>
<dbReference type="OrthoDB" id="9805098at2"/>
<evidence type="ECO:0000313" key="2">
    <source>
        <dbReference type="Proteomes" id="UP000319756"/>
    </source>
</evidence>
<dbReference type="KEGG" id="sale:EPH95_16950"/>
<gene>
    <name evidence="1" type="ORF">EPH95_16950</name>
</gene>
<reference evidence="2" key="1">
    <citation type="submission" date="2019-01" db="EMBL/GenBank/DDBJ databases">
        <title>Genomic analysis of Salicibibacter sp. NKC3-5.</title>
        <authorList>
            <person name="Oh Y.J."/>
        </authorList>
    </citation>
    <scope>NUCLEOTIDE SEQUENCE [LARGE SCALE GENOMIC DNA]</scope>
    <source>
        <strain evidence="2">NKC3-5</strain>
    </source>
</reference>